<dbReference type="SUPFAM" id="SSF54060">
    <property type="entry name" value="His-Me finger endonucleases"/>
    <property type="match status" value="1"/>
</dbReference>
<dbReference type="Pfam" id="PF01223">
    <property type="entry name" value="Endonuclease_NS"/>
    <property type="match status" value="1"/>
</dbReference>
<dbReference type="GO" id="GO:0005743">
    <property type="term" value="C:mitochondrial inner membrane"/>
    <property type="evidence" value="ECO:0007669"/>
    <property type="project" value="TreeGrafter"/>
</dbReference>
<dbReference type="GO" id="GO:0004521">
    <property type="term" value="F:RNA endonuclease activity"/>
    <property type="evidence" value="ECO:0007669"/>
    <property type="project" value="TreeGrafter"/>
</dbReference>
<evidence type="ECO:0000313" key="6">
    <source>
        <dbReference type="Proteomes" id="UP000027135"/>
    </source>
</evidence>
<dbReference type="GO" id="GO:0005634">
    <property type="term" value="C:nucleus"/>
    <property type="evidence" value="ECO:0007669"/>
    <property type="project" value="TreeGrafter"/>
</dbReference>
<dbReference type="EMBL" id="KK852861">
    <property type="protein sequence ID" value="KDR14812.1"/>
    <property type="molecule type" value="Genomic_DNA"/>
</dbReference>
<evidence type="ECO:0000256" key="1">
    <source>
        <dbReference type="ARBA" id="ARBA00010052"/>
    </source>
</evidence>
<dbReference type="InParanoid" id="A0A067QX88"/>
<accession>A0A067QX88</accession>
<protein>
    <recommendedName>
        <fullName evidence="4">DNA/RNA non-specific endonuclease/pyrophosphatase/phosphodiesterase domain-containing protein</fullName>
    </recommendedName>
</protein>
<gene>
    <name evidence="5" type="ORF">L798_11259</name>
</gene>
<keyword evidence="6" id="KW-1185">Reference proteome</keyword>
<evidence type="ECO:0000256" key="2">
    <source>
        <dbReference type="ARBA" id="ARBA00022722"/>
    </source>
</evidence>
<dbReference type="GO" id="GO:0000014">
    <property type="term" value="F:single-stranded DNA endodeoxyribonuclease activity"/>
    <property type="evidence" value="ECO:0007669"/>
    <property type="project" value="TreeGrafter"/>
</dbReference>
<dbReference type="PANTHER" id="PTHR13966">
    <property type="entry name" value="ENDONUCLEASE RELATED"/>
    <property type="match status" value="1"/>
</dbReference>
<dbReference type="InterPro" id="IPR001604">
    <property type="entry name" value="Endo_G_ENPP1-like_dom"/>
</dbReference>
<dbReference type="AlphaFoldDB" id="A0A067QX88"/>
<evidence type="ECO:0000259" key="4">
    <source>
        <dbReference type="Pfam" id="PF01223"/>
    </source>
</evidence>
<dbReference type="PANTHER" id="PTHR13966:SF19">
    <property type="entry name" value="NUCLEASE EXOG, MITOCHONDRIAL"/>
    <property type="match status" value="1"/>
</dbReference>
<dbReference type="InterPro" id="IPR044925">
    <property type="entry name" value="His-Me_finger_sf"/>
</dbReference>
<dbReference type="GO" id="GO:0003676">
    <property type="term" value="F:nucleic acid binding"/>
    <property type="evidence" value="ECO:0007669"/>
    <property type="project" value="InterPro"/>
</dbReference>
<comment type="similarity">
    <text evidence="1">Belongs to the DNA/RNA non-specific endonuclease family.</text>
</comment>
<organism evidence="5 6">
    <name type="scientific">Zootermopsis nevadensis</name>
    <name type="common">Dampwood termite</name>
    <dbReference type="NCBI Taxonomy" id="136037"/>
    <lineage>
        <taxon>Eukaryota</taxon>
        <taxon>Metazoa</taxon>
        <taxon>Ecdysozoa</taxon>
        <taxon>Arthropoda</taxon>
        <taxon>Hexapoda</taxon>
        <taxon>Insecta</taxon>
        <taxon>Pterygota</taxon>
        <taxon>Neoptera</taxon>
        <taxon>Polyneoptera</taxon>
        <taxon>Dictyoptera</taxon>
        <taxon>Blattodea</taxon>
        <taxon>Blattoidea</taxon>
        <taxon>Termitoidae</taxon>
        <taxon>Termopsidae</taxon>
        <taxon>Zootermopsis</taxon>
    </lineage>
</organism>
<dbReference type="GO" id="GO:0006309">
    <property type="term" value="P:apoptotic DNA fragmentation"/>
    <property type="evidence" value="ECO:0007669"/>
    <property type="project" value="TreeGrafter"/>
</dbReference>
<feature type="domain" description="DNA/RNA non-specific endonuclease/pyrophosphatase/phosphodiesterase" evidence="4">
    <location>
        <begin position="2"/>
        <end position="131"/>
    </location>
</feature>
<proteinExistence type="inferred from homology"/>
<dbReference type="Gene3D" id="3.40.570.10">
    <property type="entry name" value="Extracellular Endonuclease, subunit A"/>
    <property type="match status" value="1"/>
</dbReference>
<dbReference type="InterPro" id="IPR044929">
    <property type="entry name" value="DNA/RNA_non-sp_Endonuclease_sf"/>
</dbReference>
<name>A0A067QX88_ZOONE</name>
<keyword evidence="2" id="KW-0540">Nuclease</keyword>
<dbReference type="OMA" id="PHINGTQ"/>
<reference evidence="5 6" key="1">
    <citation type="journal article" date="2014" name="Nat. Commun.">
        <title>Molecular traces of alternative social organization in a termite genome.</title>
        <authorList>
            <person name="Terrapon N."/>
            <person name="Li C."/>
            <person name="Robertson H.M."/>
            <person name="Ji L."/>
            <person name="Meng X."/>
            <person name="Booth W."/>
            <person name="Chen Z."/>
            <person name="Childers C.P."/>
            <person name="Glastad K.M."/>
            <person name="Gokhale K."/>
            <person name="Gowin J."/>
            <person name="Gronenberg W."/>
            <person name="Hermansen R.A."/>
            <person name="Hu H."/>
            <person name="Hunt B.G."/>
            <person name="Huylmans A.K."/>
            <person name="Khalil S.M."/>
            <person name="Mitchell R.D."/>
            <person name="Munoz-Torres M.C."/>
            <person name="Mustard J.A."/>
            <person name="Pan H."/>
            <person name="Reese J.T."/>
            <person name="Scharf M.E."/>
            <person name="Sun F."/>
            <person name="Vogel H."/>
            <person name="Xiao J."/>
            <person name="Yang W."/>
            <person name="Yang Z."/>
            <person name="Yang Z."/>
            <person name="Zhou J."/>
            <person name="Zhu J."/>
            <person name="Brent C.S."/>
            <person name="Elsik C.G."/>
            <person name="Goodisman M.A."/>
            <person name="Liberles D.A."/>
            <person name="Roe R.M."/>
            <person name="Vargo E.L."/>
            <person name="Vilcinskas A."/>
            <person name="Wang J."/>
            <person name="Bornberg-Bauer E."/>
            <person name="Korb J."/>
            <person name="Zhang G."/>
            <person name="Liebig J."/>
        </authorList>
    </citation>
    <scope>NUCLEOTIDE SEQUENCE [LARGE SCALE GENOMIC DNA]</scope>
    <source>
        <tissue evidence="5">Whole organism</tissue>
    </source>
</reference>
<keyword evidence="3" id="KW-0378">Hydrolase</keyword>
<dbReference type="STRING" id="136037.A0A067QX88"/>
<keyword evidence="3" id="KW-0255">Endonuclease</keyword>
<dbReference type="InterPro" id="IPR040255">
    <property type="entry name" value="Non-specific_endonuclease"/>
</dbReference>
<evidence type="ECO:0000313" key="5">
    <source>
        <dbReference type="EMBL" id="KDR14812.1"/>
    </source>
</evidence>
<dbReference type="GO" id="GO:0046872">
    <property type="term" value="F:metal ion binding"/>
    <property type="evidence" value="ECO:0007669"/>
    <property type="project" value="InterPro"/>
</dbReference>
<evidence type="ECO:0000256" key="3">
    <source>
        <dbReference type="ARBA" id="ARBA00022759"/>
    </source>
</evidence>
<dbReference type="Proteomes" id="UP000027135">
    <property type="component" value="Unassembled WGS sequence"/>
</dbReference>
<sequence>MYLVNVVPMWLSIRNGNWMKLAEEIRQYASNTSRRASDLIVYSGTLGVVNLENRGIYLGTDNNGSPVIPVPKLVWKLVYEPDTKEGIVFLVVNNPYMRYVVCKCVCAQTKWTLAWNRRDQNKGYVYCCKISNFRMAFSGLPNFEDRGILTKNRTYKPDLDVPAQ</sequence>